<reference evidence="2" key="1">
    <citation type="journal article" date="2019" name="Curr. Biol.">
        <title>Genome Sequence of Striga asiatica Provides Insight into the Evolution of Plant Parasitism.</title>
        <authorList>
            <person name="Yoshida S."/>
            <person name="Kim S."/>
            <person name="Wafula E.K."/>
            <person name="Tanskanen J."/>
            <person name="Kim Y.M."/>
            <person name="Honaas L."/>
            <person name="Yang Z."/>
            <person name="Spallek T."/>
            <person name="Conn C.E."/>
            <person name="Ichihashi Y."/>
            <person name="Cheong K."/>
            <person name="Cui S."/>
            <person name="Der J.P."/>
            <person name="Gundlach H."/>
            <person name="Jiao Y."/>
            <person name="Hori C."/>
            <person name="Ishida J.K."/>
            <person name="Kasahara H."/>
            <person name="Kiba T."/>
            <person name="Kim M.S."/>
            <person name="Koo N."/>
            <person name="Laohavisit A."/>
            <person name="Lee Y.H."/>
            <person name="Lumba S."/>
            <person name="McCourt P."/>
            <person name="Mortimer J.C."/>
            <person name="Mutuku J.M."/>
            <person name="Nomura T."/>
            <person name="Sasaki-Sekimoto Y."/>
            <person name="Seto Y."/>
            <person name="Wang Y."/>
            <person name="Wakatake T."/>
            <person name="Sakakibara H."/>
            <person name="Demura T."/>
            <person name="Yamaguchi S."/>
            <person name="Yoneyama K."/>
            <person name="Manabe R.I."/>
            <person name="Nelson D.C."/>
            <person name="Schulman A.H."/>
            <person name="Timko M.P."/>
            <person name="dePamphilis C.W."/>
            <person name="Choi D."/>
            <person name="Shirasu K."/>
        </authorList>
    </citation>
    <scope>NUCLEOTIDE SEQUENCE [LARGE SCALE GENOMIC DNA]</scope>
    <source>
        <strain evidence="2">cv. UVA1</strain>
    </source>
</reference>
<name>A0A5A7QHN3_STRAF</name>
<keyword evidence="2" id="KW-1185">Reference proteome</keyword>
<dbReference type="EMBL" id="BKCP01006959">
    <property type="protein sequence ID" value="GER44486.1"/>
    <property type="molecule type" value="Genomic_DNA"/>
</dbReference>
<evidence type="ECO:0000313" key="1">
    <source>
        <dbReference type="EMBL" id="GER44486.1"/>
    </source>
</evidence>
<organism evidence="1 2">
    <name type="scientific">Striga asiatica</name>
    <name type="common">Asiatic witchweed</name>
    <name type="synonym">Buchnera asiatica</name>
    <dbReference type="NCBI Taxonomy" id="4170"/>
    <lineage>
        <taxon>Eukaryota</taxon>
        <taxon>Viridiplantae</taxon>
        <taxon>Streptophyta</taxon>
        <taxon>Embryophyta</taxon>
        <taxon>Tracheophyta</taxon>
        <taxon>Spermatophyta</taxon>
        <taxon>Magnoliopsida</taxon>
        <taxon>eudicotyledons</taxon>
        <taxon>Gunneridae</taxon>
        <taxon>Pentapetalae</taxon>
        <taxon>asterids</taxon>
        <taxon>lamiids</taxon>
        <taxon>Lamiales</taxon>
        <taxon>Orobanchaceae</taxon>
        <taxon>Buchnereae</taxon>
        <taxon>Striga</taxon>
    </lineage>
</organism>
<comment type="caution">
    <text evidence="1">The sequence shown here is derived from an EMBL/GenBank/DDBJ whole genome shotgun (WGS) entry which is preliminary data.</text>
</comment>
<gene>
    <name evidence="1" type="ORF">STAS_21389</name>
</gene>
<dbReference type="AlphaFoldDB" id="A0A5A7QHN3"/>
<accession>A0A5A7QHN3</accession>
<proteinExistence type="predicted"/>
<protein>
    <submittedName>
        <fullName evidence="1">1-phosphatidylinositol 4,5-bisphosphate phosphodiesterase gamma-2</fullName>
    </submittedName>
</protein>
<dbReference type="Proteomes" id="UP000325081">
    <property type="component" value="Unassembled WGS sequence"/>
</dbReference>
<evidence type="ECO:0000313" key="2">
    <source>
        <dbReference type="Proteomes" id="UP000325081"/>
    </source>
</evidence>
<sequence length="109" mass="11717">MKKPKPIPPLAATISLNLMLRKWFGKSRNSDSQELSSFCTISGALDPYFLIRSPLFHLDRHQLSLSSALPPEFRGFSSPIQGGRGRSGILAALPRRGVSLSVGAHGGGC</sequence>